<reference evidence="2 3" key="1">
    <citation type="submission" date="2022-08" db="EMBL/GenBank/DDBJ databases">
        <title>YIM 101645 draft genome.</title>
        <authorList>
            <person name="Chen X."/>
        </authorList>
    </citation>
    <scope>NUCLEOTIDE SEQUENCE [LARGE SCALE GENOMIC DNA]</scope>
    <source>
        <strain evidence="2 3">YIM 101645</strain>
    </source>
</reference>
<feature type="region of interest" description="Disordered" evidence="1">
    <location>
        <begin position="386"/>
        <end position="410"/>
    </location>
</feature>
<accession>A0ABT2FWQ3</accession>
<gene>
    <name evidence="2" type="ORF">NYP18_08375</name>
</gene>
<dbReference type="Proteomes" id="UP001205965">
    <property type="component" value="Unassembled WGS sequence"/>
</dbReference>
<organism evidence="2 3">
    <name type="scientific">Corynebacterium lemuris</name>
    <dbReference type="NCBI Taxonomy" id="1859292"/>
    <lineage>
        <taxon>Bacteria</taxon>
        <taxon>Bacillati</taxon>
        <taxon>Actinomycetota</taxon>
        <taxon>Actinomycetes</taxon>
        <taxon>Mycobacteriales</taxon>
        <taxon>Corynebacteriaceae</taxon>
        <taxon>Corynebacterium</taxon>
    </lineage>
</organism>
<evidence type="ECO:0000313" key="2">
    <source>
        <dbReference type="EMBL" id="MCS5479672.1"/>
    </source>
</evidence>
<evidence type="ECO:0000313" key="3">
    <source>
        <dbReference type="Proteomes" id="UP001205965"/>
    </source>
</evidence>
<protein>
    <submittedName>
        <fullName evidence="2">Uncharacterized protein</fullName>
    </submittedName>
</protein>
<comment type="caution">
    <text evidence="2">The sequence shown here is derived from an EMBL/GenBank/DDBJ whole genome shotgun (WGS) entry which is preliminary data.</text>
</comment>
<name>A0ABT2FWQ3_9CORY</name>
<dbReference type="RefSeq" id="WP_259427740.1">
    <property type="nucleotide sequence ID" value="NZ_JANWTC010000005.1"/>
</dbReference>
<keyword evidence="3" id="KW-1185">Reference proteome</keyword>
<dbReference type="EMBL" id="JANWTC010000005">
    <property type="protein sequence ID" value="MCS5479672.1"/>
    <property type="molecule type" value="Genomic_DNA"/>
</dbReference>
<proteinExistence type="predicted"/>
<sequence length="410" mass="44718">MDGLTSGGKNLAGSLALIENESGILAVGDPAEVEAWIASANHPATAVRELENSPAAFMGDVANILGIAGEVAQFLITPDVQTVTSSSELRLITRDLKTGQFISNVPVDPQALMLAAGPHGAFVYASLQAMQVAMQEISDALDDMAGDVKELLNFAHAEMLGDIYGHRKFLHAILGRWRESGALPTADWESVAFLGPILESGIEKLRQYLLLELRDLKPQDGPARRADALTKKIRAGRWTGIFKLLLAAQDSHATWQQIRLIRISDQEDHHLESAVNSARQALNKHIGEDRELAEEVGRILRTYSVITAGEVFTQGIGTRRKLTAARTELEKAVSDFLRYRGIQAQEWGLEEHAQLRDGFRHVQDVADGAQQGLRRGIGKGLMALGERINPGDHGDTEFRENGTDSGSKEK</sequence>
<feature type="compositionally biased region" description="Basic and acidic residues" evidence="1">
    <location>
        <begin position="389"/>
        <end position="410"/>
    </location>
</feature>
<evidence type="ECO:0000256" key="1">
    <source>
        <dbReference type="SAM" id="MobiDB-lite"/>
    </source>
</evidence>